<evidence type="ECO:0000313" key="2">
    <source>
        <dbReference type="EMBL" id="MBY9075933.1"/>
    </source>
</evidence>
<reference evidence="2 3" key="1">
    <citation type="submission" date="2021-08" db="EMBL/GenBank/DDBJ databases">
        <title>Nocardioides bacterium WL0053 sp. nov., isolated from the sediment.</title>
        <authorList>
            <person name="Wang L."/>
            <person name="Zhang D."/>
            <person name="Zhang A."/>
        </authorList>
    </citation>
    <scope>NUCLEOTIDE SEQUENCE [LARGE SCALE GENOMIC DNA]</scope>
    <source>
        <strain evidence="2 3">WL0053</strain>
    </source>
</reference>
<gene>
    <name evidence="2" type="ORF">K1X13_13955</name>
</gene>
<dbReference type="RefSeq" id="WP_221025624.1">
    <property type="nucleotide sequence ID" value="NZ_JAIEZQ010000002.1"/>
</dbReference>
<dbReference type="EMBL" id="JAIEZQ010000002">
    <property type="protein sequence ID" value="MBY9075933.1"/>
    <property type="molecule type" value="Genomic_DNA"/>
</dbReference>
<dbReference type="InterPro" id="IPR003673">
    <property type="entry name" value="CoA-Trfase_fam_III"/>
</dbReference>
<evidence type="ECO:0000256" key="1">
    <source>
        <dbReference type="ARBA" id="ARBA00022679"/>
    </source>
</evidence>
<sequence length="376" mass="40014">MTGALDGVRVADFSRVLAAPYATMLLADLGAEVVKVERPDGGDETRTWGPPWSGGESTYFLSVNRNKTSRVVDLRTEDGRREARELVGTCDVLVENFRDGTMGRFGLGYEQLAERHPGLVYCSVTGFGPHAGAALPGYDLIVQAVGGLMSVTGDPETGPTKVGVALVDVVTGLHAALGVLAALRHRDRTGRGQRVEVNLLSSLLSALTNQSSAHVTTGAVPAPMGNRHPSIAPYEVLATADRPFAVAAANDKLFARLAEGLGRPDLAADPRFATNAHRVAHREELVADLEAELRRESADHWFARLSELGVPCGPINDLGQAFALAERLGLQPVRYVDDPGRDAPVAQVAHPITLSETPATYRAAPPLFLEPQAASR</sequence>
<keyword evidence="3" id="KW-1185">Reference proteome</keyword>
<keyword evidence="1 2" id="KW-0808">Transferase</keyword>
<accession>A0ABS7RLK5</accession>
<dbReference type="Pfam" id="PF02515">
    <property type="entry name" value="CoA_transf_3"/>
    <property type="match status" value="1"/>
</dbReference>
<dbReference type="PANTHER" id="PTHR48207">
    <property type="entry name" value="SUCCINATE--HYDROXYMETHYLGLUTARATE COA-TRANSFERASE"/>
    <property type="match status" value="1"/>
</dbReference>
<dbReference type="PANTHER" id="PTHR48207:SF3">
    <property type="entry name" value="SUCCINATE--HYDROXYMETHYLGLUTARATE COA-TRANSFERASE"/>
    <property type="match status" value="1"/>
</dbReference>
<dbReference type="InterPro" id="IPR044855">
    <property type="entry name" value="CoA-Trfase_III_dom3_sf"/>
</dbReference>
<dbReference type="SUPFAM" id="SSF89796">
    <property type="entry name" value="CoA-transferase family III (CaiB/BaiF)"/>
    <property type="match status" value="1"/>
</dbReference>
<dbReference type="Proteomes" id="UP000754710">
    <property type="component" value="Unassembled WGS sequence"/>
</dbReference>
<evidence type="ECO:0000313" key="3">
    <source>
        <dbReference type="Proteomes" id="UP000754710"/>
    </source>
</evidence>
<dbReference type="InterPro" id="IPR023606">
    <property type="entry name" value="CoA-Trfase_III_dom_1_sf"/>
</dbReference>
<protein>
    <submittedName>
        <fullName evidence="2">CoA transferase</fullName>
    </submittedName>
</protein>
<proteinExistence type="predicted"/>
<dbReference type="InterPro" id="IPR050483">
    <property type="entry name" value="CoA-transferase_III_domain"/>
</dbReference>
<dbReference type="GO" id="GO:0016740">
    <property type="term" value="F:transferase activity"/>
    <property type="evidence" value="ECO:0007669"/>
    <property type="project" value="UniProtKB-KW"/>
</dbReference>
<name>A0ABS7RLK5_9ACTN</name>
<comment type="caution">
    <text evidence="2">The sequence shown here is derived from an EMBL/GenBank/DDBJ whole genome shotgun (WGS) entry which is preliminary data.</text>
</comment>
<organism evidence="2 3">
    <name type="scientific">Nocardioides jiangsuensis</name>
    <dbReference type="NCBI Taxonomy" id="2866161"/>
    <lineage>
        <taxon>Bacteria</taxon>
        <taxon>Bacillati</taxon>
        <taxon>Actinomycetota</taxon>
        <taxon>Actinomycetes</taxon>
        <taxon>Propionibacteriales</taxon>
        <taxon>Nocardioidaceae</taxon>
        <taxon>Nocardioides</taxon>
    </lineage>
</organism>
<dbReference type="Gene3D" id="3.40.50.10540">
    <property type="entry name" value="Crotonobetainyl-coa:carnitine coa-transferase, domain 1"/>
    <property type="match status" value="1"/>
</dbReference>
<dbReference type="Gene3D" id="3.30.1540.10">
    <property type="entry name" value="formyl-coa transferase, domain 3"/>
    <property type="match status" value="1"/>
</dbReference>